<feature type="region of interest" description="Disordered" evidence="1">
    <location>
        <begin position="224"/>
        <end position="273"/>
    </location>
</feature>
<dbReference type="OrthoDB" id="3923593at2759"/>
<feature type="signal peptide" evidence="2">
    <location>
        <begin position="1"/>
        <end position="17"/>
    </location>
</feature>
<dbReference type="GeneID" id="34613314"/>
<dbReference type="VEuPathDB" id="FungiDB:ASPZODRAFT_168131"/>
<feature type="chain" id="PRO_5011978994" description="Ig-like domain-containing protein" evidence="2">
    <location>
        <begin position="18"/>
        <end position="304"/>
    </location>
</feature>
<protein>
    <recommendedName>
        <fullName evidence="5">Ig-like domain-containing protein</fullName>
    </recommendedName>
</protein>
<sequence>MKTSPWALLLLAGQAAAAGVSEITLVSTVAETVTSTYSSTVPVTTTITSCTPVTAGAALNSCPTTAWSTNGAYWSADCSAAITGGTTVVTGAGSGATASVMCVLKSCQAVYANTRSNLYYLVTGSFTTTSHTSAFVLNRYTTNPCVVTETAISTDTWYSTITLESTFTYTETVTLSTSPVSSSASSAASSSASSSSAAASSSSIIPSIASAASAASSASAAASTPVSSRETPSSSPPSSSATDFSSSAVQTGPSSLPSGSGIPSSVPQSSSVDPGLHVVTETMFTTVLYTAFSACSSADSPPSA</sequence>
<proteinExistence type="predicted"/>
<dbReference type="Proteomes" id="UP000184188">
    <property type="component" value="Unassembled WGS sequence"/>
</dbReference>
<dbReference type="AlphaFoldDB" id="A0A1L9SD41"/>
<evidence type="ECO:0000256" key="2">
    <source>
        <dbReference type="SAM" id="SignalP"/>
    </source>
</evidence>
<evidence type="ECO:0000256" key="1">
    <source>
        <dbReference type="SAM" id="MobiDB-lite"/>
    </source>
</evidence>
<dbReference type="EMBL" id="KV878346">
    <property type="protein sequence ID" value="OJJ45033.1"/>
    <property type="molecule type" value="Genomic_DNA"/>
</dbReference>
<accession>A0A1L9SD41</accession>
<dbReference type="RefSeq" id="XP_022579543.1">
    <property type="nucleotide sequence ID" value="XM_022726850.1"/>
</dbReference>
<evidence type="ECO:0000313" key="3">
    <source>
        <dbReference type="EMBL" id="OJJ45033.1"/>
    </source>
</evidence>
<name>A0A1L9SD41_9EURO</name>
<organism evidence="3 4">
    <name type="scientific">Penicilliopsis zonata CBS 506.65</name>
    <dbReference type="NCBI Taxonomy" id="1073090"/>
    <lineage>
        <taxon>Eukaryota</taxon>
        <taxon>Fungi</taxon>
        <taxon>Dikarya</taxon>
        <taxon>Ascomycota</taxon>
        <taxon>Pezizomycotina</taxon>
        <taxon>Eurotiomycetes</taxon>
        <taxon>Eurotiomycetidae</taxon>
        <taxon>Eurotiales</taxon>
        <taxon>Aspergillaceae</taxon>
        <taxon>Penicilliopsis</taxon>
    </lineage>
</organism>
<keyword evidence="2" id="KW-0732">Signal</keyword>
<evidence type="ECO:0008006" key="5">
    <source>
        <dbReference type="Google" id="ProtNLM"/>
    </source>
</evidence>
<evidence type="ECO:0000313" key="4">
    <source>
        <dbReference type="Proteomes" id="UP000184188"/>
    </source>
</evidence>
<keyword evidence="4" id="KW-1185">Reference proteome</keyword>
<reference evidence="4" key="1">
    <citation type="journal article" date="2017" name="Genome Biol.">
        <title>Comparative genomics reveals high biological diversity and specific adaptations in the industrially and medically important fungal genus Aspergillus.</title>
        <authorList>
            <person name="de Vries R.P."/>
            <person name="Riley R."/>
            <person name="Wiebenga A."/>
            <person name="Aguilar-Osorio G."/>
            <person name="Amillis S."/>
            <person name="Uchima C.A."/>
            <person name="Anderluh G."/>
            <person name="Asadollahi M."/>
            <person name="Askin M."/>
            <person name="Barry K."/>
            <person name="Battaglia E."/>
            <person name="Bayram O."/>
            <person name="Benocci T."/>
            <person name="Braus-Stromeyer S.A."/>
            <person name="Caldana C."/>
            <person name="Canovas D."/>
            <person name="Cerqueira G.C."/>
            <person name="Chen F."/>
            <person name="Chen W."/>
            <person name="Choi C."/>
            <person name="Clum A."/>
            <person name="Dos Santos R.A."/>
            <person name="Damasio A.R."/>
            <person name="Diallinas G."/>
            <person name="Emri T."/>
            <person name="Fekete E."/>
            <person name="Flipphi M."/>
            <person name="Freyberg S."/>
            <person name="Gallo A."/>
            <person name="Gournas C."/>
            <person name="Habgood R."/>
            <person name="Hainaut M."/>
            <person name="Harispe M.L."/>
            <person name="Henrissat B."/>
            <person name="Hilden K.S."/>
            <person name="Hope R."/>
            <person name="Hossain A."/>
            <person name="Karabika E."/>
            <person name="Karaffa L."/>
            <person name="Karanyi Z."/>
            <person name="Krasevec N."/>
            <person name="Kuo A."/>
            <person name="Kusch H."/>
            <person name="LaButti K."/>
            <person name="Lagendijk E.L."/>
            <person name="Lapidus A."/>
            <person name="Levasseur A."/>
            <person name="Lindquist E."/>
            <person name="Lipzen A."/>
            <person name="Logrieco A.F."/>
            <person name="MacCabe A."/>
            <person name="Maekelae M.R."/>
            <person name="Malavazi I."/>
            <person name="Melin P."/>
            <person name="Meyer V."/>
            <person name="Mielnichuk N."/>
            <person name="Miskei M."/>
            <person name="Molnar A.P."/>
            <person name="Mule G."/>
            <person name="Ngan C.Y."/>
            <person name="Orejas M."/>
            <person name="Orosz E."/>
            <person name="Ouedraogo J.P."/>
            <person name="Overkamp K.M."/>
            <person name="Park H.-S."/>
            <person name="Perrone G."/>
            <person name="Piumi F."/>
            <person name="Punt P.J."/>
            <person name="Ram A.F."/>
            <person name="Ramon A."/>
            <person name="Rauscher S."/>
            <person name="Record E."/>
            <person name="Riano-Pachon D.M."/>
            <person name="Robert V."/>
            <person name="Roehrig J."/>
            <person name="Ruller R."/>
            <person name="Salamov A."/>
            <person name="Salih N.S."/>
            <person name="Samson R.A."/>
            <person name="Sandor E."/>
            <person name="Sanguinetti M."/>
            <person name="Schuetze T."/>
            <person name="Sepcic K."/>
            <person name="Shelest E."/>
            <person name="Sherlock G."/>
            <person name="Sophianopoulou V."/>
            <person name="Squina F.M."/>
            <person name="Sun H."/>
            <person name="Susca A."/>
            <person name="Todd R.B."/>
            <person name="Tsang A."/>
            <person name="Unkles S.E."/>
            <person name="van de Wiele N."/>
            <person name="van Rossen-Uffink D."/>
            <person name="Oliveira J.V."/>
            <person name="Vesth T.C."/>
            <person name="Visser J."/>
            <person name="Yu J.-H."/>
            <person name="Zhou M."/>
            <person name="Andersen M.R."/>
            <person name="Archer D.B."/>
            <person name="Baker S.E."/>
            <person name="Benoit I."/>
            <person name="Brakhage A.A."/>
            <person name="Braus G.H."/>
            <person name="Fischer R."/>
            <person name="Frisvad J.C."/>
            <person name="Goldman G.H."/>
            <person name="Houbraken J."/>
            <person name="Oakley B."/>
            <person name="Pocsi I."/>
            <person name="Scazzocchio C."/>
            <person name="Seiboth B."/>
            <person name="vanKuyk P.A."/>
            <person name="Wortman J."/>
            <person name="Dyer P.S."/>
            <person name="Grigoriev I.V."/>
        </authorList>
    </citation>
    <scope>NUCLEOTIDE SEQUENCE [LARGE SCALE GENOMIC DNA]</scope>
    <source>
        <strain evidence="4">CBS 506.65</strain>
    </source>
</reference>
<gene>
    <name evidence="3" type="ORF">ASPZODRAFT_168131</name>
</gene>